<dbReference type="EMBL" id="MOBO01000021">
    <property type="protein sequence ID" value="RON35310.1"/>
    <property type="molecule type" value="Genomic_DNA"/>
</dbReference>
<dbReference type="Proteomes" id="UP000286351">
    <property type="component" value="Unassembled WGS sequence"/>
</dbReference>
<name>A0A423JC63_9PSED</name>
<gene>
    <name evidence="2" type="ORF">BK664_20755</name>
</gene>
<evidence type="ECO:0000313" key="2">
    <source>
        <dbReference type="EMBL" id="RON35310.1"/>
    </source>
</evidence>
<keyword evidence="1" id="KW-0175">Coiled coil</keyword>
<feature type="coiled-coil region" evidence="1">
    <location>
        <begin position="252"/>
        <end position="279"/>
    </location>
</feature>
<dbReference type="AlphaFoldDB" id="A0A423JC63"/>
<proteinExistence type="predicted"/>
<organism evidence="2 3">
    <name type="scientific">Pseudomonas brassicacearum</name>
    <dbReference type="NCBI Taxonomy" id="930166"/>
    <lineage>
        <taxon>Bacteria</taxon>
        <taxon>Pseudomonadati</taxon>
        <taxon>Pseudomonadota</taxon>
        <taxon>Gammaproteobacteria</taxon>
        <taxon>Pseudomonadales</taxon>
        <taxon>Pseudomonadaceae</taxon>
        <taxon>Pseudomonas</taxon>
    </lineage>
</organism>
<dbReference type="RefSeq" id="WP_185049336.1">
    <property type="nucleotide sequence ID" value="NZ_MOBO01000021.1"/>
</dbReference>
<reference evidence="2 3" key="1">
    <citation type="submission" date="2016-10" db="EMBL/GenBank/DDBJ databases">
        <title>Comparative genome analysis of multiple Pseudomonas spp. focuses on biocontrol and plant growth promoting traits.</title>
        <authorList>
            <person name="Tao X.-Y."/>
            <person name="Taylor C.G."/>
        </authorList>
    </citation>
    <scope>NUCLEOTIDE SEQUENCE [LARGE SCALE GENOMIC DNA]</scope>
    <source>
        <strain evidence="2 3">38D4</strain>
    </source>
</reference>
<evidence type="ECO:0000256" key="1">
    <source>
        <dbReference type="SAM" id="Coils"/>
    </source>
</evidence>
<comment type="caution">
    <text evidence="2">The sequence shown here is derived from an EMBL/GenBank/DDBJ whole genome shotgun (WGS) entry which is preliminary data.</text>
</comment>
<protein>
    <submittedName>
        <fullName evidence="2">Uncharacterized protein</fullName>
    </submittedName>
</protein>
<evidence type="ECO:0000313" key="3">
    <source>
        <dbReference type="Proteomes" id="UP000286351"/>
    </source>
</evidence>
<dbReference type="InterPro" id="IPR011067">
    <property type="entry name" value="Plasmid_toxin/cell-grow_inhib"/>
</dbReference>
<accession>A0A423JC63</accession>
<sequence length="306" mass="33928">MQKIVIRYLERISGSASINLLGQEIFDDICEALLPVIDPKSQSFIVKRFDGNSNYRWDVEQVSCTSAAGVSPVTYEIVLSSFHHAKPIVYLSTTKKKTNSSLNKIVKPFSLVEVEYGFFQTVLKADGSVGSNKRYSNTLQHGEMRKRRLAVVIKINQSSLQVVPVTCDNTQSGNKSVIELEASTLSKLDFYGRGKRSFALCDMIETVAPSRVYPPAQSGTKLRSTAYSLRLSKSEIALLTIALIHSAGYTKYLEDVKKIAELEQSVNQLKSELDELKVYKVLAGILSKDLVSDLDSARAIMDEEVG</sequence>
<dbReference type="Gene3D" id="2.30.30.110">
    <property type="match status" value="1"/>
</dbReference>